<dbReference type="EMBL" id="SMDG01000019">
    <property type="protein sequence ID" value="TCW49441.1"/>
    <property type="molecule type" value="Genomic_DNA"/>
</dbReference>
<organism evidence="1 3">
    <name type="scientific">Bacillus thuringiensis</name>
    <dbReference type="NCBI Taxonomy" id="1428"/>
    <lineage>
        <taxon>Bacteria</taxon>
        <taxon>Bacillati</taxon>
        <taxon>Bacillota</taxon>
        <taxon>Bacilli</taxon>
        <taxon>Bacillales</taxon>
        <taxon>Bacillaceae</taxon>
        <taxon>Bacillus</taxon>
        <taxon>Bacillus cereus group</taxon>
    </lineage>
</organism>
<gene>
    <name evidence="1" type="ORF">BTT61001_02463</name>
    <name evidence="2" type="ORF">EC910_11971</name>
</gene>
<proteinExistence type="predicted"/>
<dbReference type="AlphaFoldDB" id="A0A1C4DJK0"/>
<reference evidence="1 3" key="1">
    <citation type="submission" date="2016-08" db="EMBL/GenBank/DDBJ databases">
        <authorList>
            <person name="Seilhamer J.J."/>
        </authorList>
    </citation>
    <scope>NUCLEOTIDE SEQUENCE [LARGE SCALE GENOMIC DNA]</scope>
    <source>
        <strain evidence="1 3">IEBC_T61001</strain>
    </source>
</reference>
<sequence length="47" mass="5320">MTAAVICLLTDDPENDIFEWADFLGNEVIKDTANIVCILLVKKRIRV</sequence>
<name>A0A1C4DJK0_BACTU</name>
<evidence type="ECO:0000313" key="4">
    <source>
        <dbReference type="Proteomes" id="UP000295285"/>
    </source>
</evidence>
<dbReference type="EMBL" id="FMBI01000028">
    <property type="protein sequence ID" value="SCC31440.1"/>
    <property type="molecule type" value="Genomic_DNA"/>
</dbReference>
<evidence type="ECO:0000313" key="3">
    <source>
        <dbReference type="Proteomes" id="UP000195991"/>
    </source>
</evidence>
<evidence type="ECO:0000313" key="2">
    <source>
        <dbReference type="EMBL" id="TCW49441.1"/>
    </source>
</evidence>
<evidence type="ECO:0000313" key="1">
    <source>
        <dbReference type="EMBL" id="SCC31440.1"/>
    </source>
</evidence>
<dbReference type="RefSeq" id="WP_165915440.1">
    <property type="nucleotide sequence ID" value="NZ_FMBI01000028.1"/>
</dbReference>
<reference evidence="2 4" key="2">
    <citation type="submission" date="2019-03" db="EMBL/GenBank/DDBJ databases">
        <title>Above-ground endophytic microbial communities from plants in different locations in the United States.</title>
        <authorList>
            <person name="Frank C."/>
        </authorList>
    </citation>
    <scope>NUCLEOTIDE SEQUENCE [LARGE SCALE GENOMIC DNA]</scope>
    <source>
        <strain evidence="2 4">LP_2_YM</strain>
    </source>
</reference>
<dbReference type="Proteomes" id="UP000195991">
    <property type="component" value="Unassembled WGS sequence"/>
</dbReference>
<dbReference type="Proteomes" id="UP000295285">
    <property type="component" value="Unassembled WGS sequence"/>
</dbReference>
<accession>A0A1C4DJK0</accession>
<protein>
    <submittedName>
        <fullName evidence="1">Uncharacterized protein</fullName>
    </submittedName>
</protein>